<keyword evidence="3" id="KW-1185">Reference proteome</keyword>
<evidence type="ECO:0000313" key="2">
    <source>
        <dbReference type="EMBL" id="KAF1935452.1"/>
    </source>
</evidence>
<name>A0A6A5S5U4_9PLEO</name>
<reference evidence="2" key="1">
    <citation type="journal article" date="2020" name="Stud. Mycol.">
        <title>101 Dothideomycetes genomes: a test case for predicting lifestyles and emergence of pathogens.</title>
        <authorList>
            <person name="Haridas S."/>
            <person name="Albert R."/>
            <person name="Binder M."/>
            <person name="Bloem J."/>
            <person name="Labutti K."/>
            <person name="Salamov A."/>
            <person name="Andreopoulos B."/>
            <person name="Baker S."/>
            <person name="Barry K."/>
            <person name="Bills G."/>
            <person name="Bluhm B."/>
            <person name="Cannon C."/>
            <person name="Castanera R."/>
            <person name="Culley D."/>
            <person name="Daum C."/>
            <person name="Ezra D."/>
            <person name="Gonzalez J."/>
            <person name="Henrissat B."/>
            <person name="Kuo A."/>
            <person name="Liang C."/>
            <person name="Lipzen A."/>
            <person name="Lutzoni F."/>
            <person name="Magnuson J."/>
            <person name="Mondo S."/>
            <person name="Nolan M."/>
            <person name="Ohm R."/>
            <person name="Pangilinan J."/>
            <person name="Park H.-J."/>
            <person name="Ramirez L."/>
            <person name="Alfaro M."/>
            <person name="Sun H."/>
            <person name="Tritt A."/>
            <person name="Yoshinaga Y."/>
            <person name="Zwiers L.-H."/>
            <person name="Turgeon B."/>
            <person name="Goodwin S."/>
            <person name="Spatafora J."/>
            <person name="Crous P."/>
            <person name="Grigoriev I."/>
        </authorList>
    </citation>
    <scope>NUCLEOTIDE SEQUENCE</scope>
    <source>
        <strain evidence="2">CBS 161.51</strain>
    </source>
</reference>
<evidence type="ECO:0000256" key="1">
    <source>
        <dbReference type="SAM" id="MobiDB-lite"/>
    </source>
</evidence>
<feature type="region of interest" description="Disordered" evidence="1">
    <location>
        <begin position="1"/>
        <end position="35"/>
    </location>
</feature>
<gene>
    <name evidence="2" type="ORF">EJ02DRAFT_460365</name>
</gene>
<evidence type="ECO:0000313" key="3">
    <source>
        <dbReference type="Proteomes" id="UP000800038"/>
    </source>
</evidence>
<accession>A0A6A5S5U4</accession>
<proteinExistence type="predicted"/>
<feature type="compositionally biased region" description="Polar residues" evidence="1">
    <location>
        <begin position="18"/>
        <end position="35"/>
    </location>
</feature>
<organism evidence="2 3">
    <name type="scientific">Clathrospora elynae</name>
    <dbReference type="NCBI Taxonomy" id="706981"/>
    <lineage>
        <taxon>Eukaryota</taxon>
        <taxon>Fungi</taxon>
        <taxon>Dikarya</taxon>
        <taxon>Ascomycota</taxon>
        <taxon>Pezizomycotina</taxon>
        <taxon>Dothideomycetes</taxon>
        <taxon>Pleosporomycetidae</taxon>
        <taxon>Pleosporales</taxon>
        <taxon>Diademaceae</taxon>
        <taxon>Clathrospora</taxon>
    </lineage>
</organism>
<dbReference type="EMBL" id="ML976268">
    <property type="protein sequence ID" value="KAF1935452.1"/>
    <property type="molecule type" value="Genomic_DNA"/>
</dbReference>
<feature type="non-terminal residue" evidence="2">
    <location>
        <position position="62"/>
    </location>
</feature>
<sequence length="62" mass="6644">MALPIRPGAGGRRWPGNAISTSTLTSTNRCVPDTTHTNEAASTALQTQIWKREVKDSLALPP</sequence>
<dbReference type="Proteomes" id="UP000800038">
    <property type="component" value="Unassembled WGS sequence"/>
</dbReference>
<dbReference type="AlphaFoldDB" id="A0A6A5S5U4"/>
<protein>
    <submittedName>
        <fullName evidence="2">Uncharacterized protein</fullName>
    </submittedName>
</protein>